<evidence type="ECO:0000313" key="3">
    <source>
        <dbReference type="Proteomes" id="UP000054324"/>
    </source>
</evidence>
<dbReference type="Proteomes" id="UP000054324">
    <property type="component" value="Unassembled WGS sequence"/>
</dbReference>
<proteinExistence type="predicted"/>
<gene>
    <name evidence="2" type="ORF">T265_08290</name>
</gene>
<keyword evidence="3" id="KW-1185">Reference proteome</keyword>
<name>A0A074Z9L6_OPIVI</name>
<dbReference type="EMBL" id="KL596829">
    <property type="protein sequence ID" value="KER23926.1"/>
    <property type="molecule type" value="Genomic_DNA"/>
</dbReference>
<accession>A0A074Z9L6</accession>
<feature type="region of interest" description="Disordered" evidence="1">
    <location>
        <begin position="247"/>
        <end position="270"/>
    </location>
</feature>
<reference evidence="2 3" key="1">
    <citation type="submission" date="2013-11" db="EMBL/GenBank/DDBJ databases">
        <title>Opisthorchis viverrini - life in the bile duct.</title>
        <authorList>
            <person name="Young N.D."/>
            <person name="Nagarajan N."/>
            <person name="Lin S.J."/>
            <person name="Korhonen P.K."/>
            <person name="Jex A.R."/>
            <person name="Hall R.S."/>
            <person name="Safavi-Hemami H."/>
            <person name="Kaewkong W."/>
            <person name="Bertrand D."/>
            <person name="Gao S."/>
            <person name="Seet Q."/>
            <person name="Wongkham S."/>
            <person name="Teh B.T."/>
            <person name="Wongkham C."/>
            <person name="Intapan P.M."/>
            <person name="Maleewong W."/>
            <person name="Yang X."/>
            <person name="Hu M."/>
            <person name="Wang Z."/>
            <person name="Hofmann A."/>
            <person name="Sternberg P.W."/>
            <person name="Tan P."/>
            <person name="Wang J."/>
            <person name="Gasser R.B."/>
        </authorList>
    </citation>
    <scope>NUCLEOTIDE SEQUENCE [LARGE SCALE GENOMIC DNA]</scope>
</reference>
<dbReference type="CTD" id="20322469"/>
<organism evidence="2 3">
    <name type="scientific">Opisthorchis viverrini</name>
    <name type="common">Southeast Asian liver fluke</name>
    <dbReference type="NCBI Taxonomy" id="6198"/>
    <lineage>
        <taxon>Eukaryota</taxon>
        <taxon>Metazoa</taxon>
        <taxon>Spiralia</taxon>
        <taxon>Lophotrochozoa</taxon>
        <taxon>Platyhelminthes</taxon>
        <taxon>Trematoda</taxon>
        <taxon>Digenea</taxon>
        <taxon>Opisthorchiida</taxon>
        <taxon>Opisthorchiata</taxon>
        <taxon>Opisthorchiidae</taxon>
        <taxon>Opisthorchis</taxon>
    </lineage>
</organism>
<sequence>MKWFNAEHLVEEERHKPKTQLDSSRENHIGAQINTARMEPKNRTASRGRKVVRTVTEPAFTNAAVRGKFLSLERPDTTKPAADVPFGGQSMSLYELNSGSFSPGSALYRPLSRTEIRSKYSLHQQMKETMECIKPGDPTTPPVQRHRREITRCWSRERVIRSEVIVAIKPAGSQSSNVLNAEANQKSTEALTDISSPTLTCGQRVSHGSSEFSLFSPVLITGRVIPIRTSNDRLYPHEGTTVATHQEMPNGSIRTDSADAKTECLQNGTK</sequence>
<dbReference type="GeneID" id="20322469"/>
<protein>
    <submittedName>
        <fullName evidence="2">Uncharacterized protein</fullName>
    </submittedName>
</protein>
<evidence type="ECO:0000313" key="2">
    <source>
        <dbReference type="EMBL" id="KER23926.1"/>
    </source>
</evidence>
<dbReference type="AlphaFoldDB" id="A0A074Z9L6"/>
<dbReference type="KEGG" id="ovi:T265_08290"/>
<dbReference type="OrthoDB" id="6257913at2759"/>
<dbReference type="RefSeq" id="XP_009172310.1">
    <property type="nucleotide sequence ID" value="XM_009174046.1"/>
</dbReference>
<evidence type="ECO:0000256" key="1">
    <source>
        <dbReference type="SAM" id="MobiDB-lite"/>
    </source>
</evidence>
<feature type="region of interest" description="Disordered" evidence="1">
    <location>
        <begin position="1"/>
        <end position="25"/>
    </location>
</feature>